<accession>A0A941EDD8</accession>
<keyword evidence="2" id="KW-1185">Reference proteome</keyword>
<dbReference type="RefSeq" id="WP_212518118.1">
    <property type="nucleotide sequence ID" value="NZ_JAGSOH010000026.1"/>
</dbReference>
<protein>
    <submittedName>
        <fullName evidence="1">Uncharacterized protein</fullName>
    </submittedName>
</protein>
<reference evidence="1" key="1">
    <citation type="submission" date="2021-04" db="EMBL/GenBank/DDBJ databases">
        <title>Genome based classification of Actinospica acidithermotolerans sp. nov., an actinobacterium isolated from an Indonesian hot spring.</title>
        <authorList>
            <person name="Kusuma A.B."/>
            <person name="Putra K.E."/>
            <person name="Nafisah S."/>
            <person name="Loh J."/>
            <person name="Nouioui I."/>
            <person name="Goodfellow M."/>
        </authorList>
    </citation>
    <scope>NUCLEOTIDE SEQUENCE</scope>
    <source>
        <strain evidence="1">MGRD01-02</strain>
    </source>
</reference>
<sequence length="170" mass="18744">MRRARWSRAPKIEARRIEVFRPGRVPPAARVHPLLTFFIAEDERSWAGAPQLQALFALLDTVGAAEVHHRTTARTSWRLLDAEQPRVALRLEITQPTDARGVIDLTMDAGVYGEVWKQIQGGQWIGITTGDRLRPHADGSGTILDEAFAACIPLASAPPPALDEMAHASR</sequence>
<organism evidence="1 2">
    <name type="scientific">Actinospica acidithermotolerans</name>
    <dbReference type="NCBI Taxonomy" id="2828514"/>
    <lineage>
        <taxon>Bacteria</taxon>
        <taxon>Bacillati</taxon>
        <taxon>Actinomycetota</taxon>
        <taxon>Actinomycetes</taxon>
        <taxon>Catenulisporales</taxon>
        <taxon>Actinospicaceae</taxon>
        <taxon>Actinospica</taxon>
    </lineage>
</organism>
<comment type="caution">
    <text evidence="1">The sequence shown here is derived from an EMBL/GenBank/DDBJ whole genome shotgun (WGS) entry which is preliminary data.</text>
</comment>
<dbReference type="AlphaFoldDB" id="A0A941EDD8"/>
<dbReference type="EMBL" id="JAGSOH010000026">
    <property type="protein sequence ID" value="MBR7826974.1"/>
    <property type="molecule type" value="Genomic_DNA"/>
</dbReference>
<evidence type="ECO:0000313" key="2">
    <source>
        <dbReference type="Proteomes" id="UP000676325"/>
    </source>
</evidence>
<dbReference type="Proteomes" id="UP000676325">
    <property type="component" value="Unassembled WGS sequence"/>
</dbReference>
<proteinExistence type="predicted"/>
<evidence type="ECO:0000313" key="1">
    <source>
        <dbReference type="EMBL" id="MBR7826974.1"/>
    </source>
</evidence>
<name>A0A941EDD8_9ACTN</name>
<gene>
    <name evidence="1" type="ORF">KDK95_11720</name>
</gene>